<proteinExistence type="predicted"/>
<feature type="compositionally biased region" description="Polar residues" evidence="1">
    <location>
        <begin position="719"/>
        <end position="768"/>
    </location>
</feature>
<feature type="compositionally biased region" description="Low complexity" evidence="1">
    <location>
        <begin position="408"/>
        <end position="420"/>
    </location>
</feature>
<keyword evidence="2" id="KW-0472">Membrane</keyword>
<evidence type="ECO:0000313" key="4">
    <source>
        <dbReference type="RefSeq" id="XP_052131224.1"/>
    </source>
</evidence>
<feature type="compositionally biased region" description="Basic and acidic residues" evidence="1">
    <location>
        <begin position="387"/>
        <end position="399"/>
    </location>
</feature>
<feature type="compositionally biased region" description="Low complexity" evidence="1">
    <location>
        <begin position="1033"/>
        <end position="1051"/>
    </location>
</feature>
<dbReference type="KEGG" id="foc:113211949"/>
<sequence length="1339" mass="141436">MANLTTNSLFIATGVLFVVVLLFLAYPYLTLTAAALCGIVHITYNHSSVLYNHYTYFTSVLWPALSGNDRQPLHSPNLLTGIDLPSPIPHVASGLETAKNRRSPVDEIVSSTPRSTPTSSHGASAPSVLPLPSRVSPEMVAADSRQLNFGRINTPKTSRNQAQDFFQNHVDPSSFQKLRNRANSGKMIQTTAGPLLSSVRHNPTFDAGLFVNVNSPGFTDRLVRCANDNSGLNWGHNNPATQQDRYGSVGLFPIVHLNSSPPSSLTLRNSQKLPSSSVRVKIAPPISPDQRQHYNRNNMQMRSYMSVRKNEIAKSVLESLQEASRKRIYSQCQEVMEDDPGKKRQRKGDSALPNPNCDMYQYRHIRAPSVPSAVGSQSDIQSHGKRLHDDPSRANEAKRLRQQAKPQSSNNEISSSLSSSKTLLQRLSGNKRKADCYDFGEDGKGKLFKESASDVSAPSTSRWLHSQTCEAGESAARTQEVLRNRKKSPNTSSTTTKKVVQKNVNLNESANVSAIPKSTPAIERVNIISEKMADKPEVDLTSKLFRKDVVARSHPKANQSEKKGSSWSQVPPDADERCLFEQGSSSDLDRPERFQSLLSRMSGQDIRNVKESEDNLKVSDTLKNNSISNLAPDIEKSNSLVTSTVTPSSCAVIAVPSSAAATISGFAAMTEPSPMMMTKVPTSSVAPPASPLSSLISVNTPPVENPLSTPAPAPASTGDKFNSSGKEDLTASSSSAKPMFNFTPSNSQASPRAVNSQTNSPATTSTSSFTQPMFQFTVTPLKSGQDTSNVKTAIVSPSDSSNQKTSSSLPILSSNQSPAVVSGSDSFKTPSATFQSGFSFLPVQSQPSVTTLTESNFKSTAPTVDKPVTFMMSGQKPQFSSGSSSFTPLQHPQVNVTSGNSAPGGSSITFANYKQLQASEPSQTSVSEKKSFGGFTFSGPSGSIFGGELNSSNVPPTVTSFSFTPASSLPAINTSAKNTSESKSVGGSGSITFGTVSTSGTQATSAMAFNFSPPAVVNSATETAVKTTFQLSTNSSISSSNPPNSGFSNTNQGLFNGFGSIPTTTSAVTSFGAPKQNHQQQPQQQQPQQQQPQQQQQQRQQNQQPSNQQLQTQQQTQSSGGFSFGSSLSSPPSAAVPFGSVTATASVFGEGASQPPAFGGSTTTGFSLQAAVPSFKPSPFTSSNSSSGLPFGSLQQTNVSTNLFGGQTASNNPPAFGLMSSFSSNSVPPATSTFGTAAPPSFGASVSAESTFGASSTAAPTPAISSAFTFGASTNDKPPAPSFNFGAGSTSTTPAFSFGNNDQQQQNTMFQFGQPPSSSAAPAFQFGSTSAQPGGKLKS</sequence>
<gene>
    <name evidence="4" type="primary">LOC113211949</name>
</gene>
<feature type="region of interest" description="Disordered" evidence="1">
    <location>
        <begin position="792"/>
        <end position="826"/>
    </location>
</feature>
<feature type="compositionally biased region" description="Polar residues" evidence="1">
    <location>
        <begin position="699"/>
        <end position="708"/>
    </location>
</feature>
<feature type="region of interest" description="Disordered" evidence="1">
    <location>
        <begin position="696"/>
        <end position="768"/>
    </location>
</feature>
<keyword evidence="2" id="KW-0812">Transmembrane</keyword>
<evidence type="ECO:0000256" key="2">
    <source>
        <dbReference type="SAM" id="Phobius"/>
    </source>
</evidence>
<feature type="transmembrane region" description="Helical" evidence="2">
    <location>
        <begin position="9"/>
        <end position="29"/>
    </location>
</feature>
<feature type="region of interest" description="Disordered" evidence="1">
    <location>
        <begin position="102"/>
        <end position="132"/>
    </location>
</feature>
<feature type="compositionally biased region" description="Polar residues" evidence="1">
    <location>
        <begin position="1308"/>
        <end position="1332"/>
    </location>
</feature>
<name>A0A9C6X8P0_FRAOC</name>
<feature type="region of interest" description="Disordered" evidence="1">
    <location>
        <begin position="551"/>
        <end position="573"/>
    </location>
</feature>
<feature type="region of interest" description="Disordered" evidence="1">
    <location>
        <begin position="1279"/>
        <end position="1339"/>
    </location>
</feature>
<feature type="region of interest" description="Disordered" evidence="1">
    <location>
        <begin position="370"/>
        <end position="420"/>
    </location>
</feature>
<feature type="compositionally biased region" description="Low complexity" evidence="1">
    <location>
        <begin position="110"/>
        <end position="132"/>
    </location>
</feature>
<keyword evidence="2" id="KW-1133">Transmembrane helix</keyword>
<dbReference type="GeneID" id="113211949"/>
<dbReference type="OrthoDB" id="6631484at2759"/>
<feature type="region of interest" description="Disordered" evidence="1">
    <location>
        <begin position="333"/>
        <end position="357"/>
    </location>
</feature>
<accession>A0A9C6X8P0</accession>
<feature type="compositionally biased region" description="Low complexity" evidence="1">
    <location>
        <begin position="806"/>
        <end position="818"/>
    </location>
</feature>
<feature type="region of interest" description="Disordered" evidence="1">
    <location>
        <begin position="1033"/>
        <end position="1134"/>
    </location>
</feature>
<reference evidence="4" key="1">
    <citation type="submission" date="2025-08" db="UniProtKB">
        <authorList>
            <consortium name="RefSeq"/>
        </authorList>
    </citation>
    <scope>IDENTIFICATION</scope>
    <source>
        <tissue evidence="4">Whole organism</tissue>
    </source>
</reference>
<evidence type="ECO:0000256" key="1">
    <source>
        <dbReference type="SAM" id="MobiDB-lite"/>
    </source>
</evidence>
<dbReference type="RefSeq" id="XP_052131224.1">
    <property type="nucleotide sequence ID" value="XM_052275264.1"/>
</dbReference>
<keyword evidence="3" id="KW-1185">Reference proteome</keyword>
<feature type="compositionally biased region" description="Polar residues" evidence="1">
    <location>
        <begin position="1287"/>
        <end position="1299"/>
    </location>
</feature>
<evidence type="ECO:0000313" key="3">
    <source>
        <dbReference type="Proteomes" id="UP000504606"/>
    </source>
</evidence>
<organism evidence="3 4">
    <name type="scientific">Frankliniella occidentalis</name>
    <name type="common">Western flower thrips</name>
    <name type="synonym">Euthrips occidentalis</name>
    <dbReference type="NCBI Taxonomy" id="133901"/>
    <lineage>
        <taxon>Eukaryota</taxon>
        <taxon>Metazoa</taxon>
        <taxon>Ecdysozoa</taxon>
        <taxon>Arthropoda</taxon>
        <taxon>Hexapoda</taxon>
        <taxon>Insecta</taxon>
        <taxon>Pterygota</taxon>
        <taxon>Neoptera</taxon>
        <taxon>Paraneoptera</taxon>
        <taxon>Thysanoptera</taxon>
        <taxon>Terebrantia</taxon>
        <taxon>Thripoidea</taxon>
        <taxon>Thripidae</taxon>
        <taxon>Frankliniella</taxon>
    </lineage>
</organism>
<dbReference type="Proteomes" id="UP000504606">
    <property type="component" value="Unplaced"/>
</dbReference>
<protein>
    <submittedName>
        <fullName evidence="4">Nuclear pore complex protein DDB_G0274915</fullName>
    </submittedName>
</protein>
<feature type="compositionally biased region" description="Low complexity" evidence="1">
    <location>
        <begin position="1079"/>
        <end position="1133"/>
    </location>
</feature>
<feature type="region of interest" description="Disordered" evidence="1">
    <location>
        <begin position="474"/>
        <end position="498"/>
    </location>
</feature>
<feature type="compositionally biased region" description="Low complexity" evidence="1">
    <location>
        <begin position="489"/>
        <end position="498"/>
    </location>
</feature>
<feature type="region of interest" description="Disordered" evidence="1">
    <location>
        <begin position="875"/>
        <end position="902"/>
    </location>
</feature>
<feature type="compositionally biased region" description="Polar residues" evidence="1">
    <location>
        <begin position="792"/>
        <end position="805"/>
    </location>
</feature>